<accession>A0A7X0BUM0</accession>
<comment type="subcellular location">
    <subcellularLocation>
        <location evidence="1">Cell membrane</location>
        <topology evidence="1">Single-pass membrane protein</topology>
    </subcellularLocation>
</comment>
<evidence type="ECO:0000256" key="7">
    <source>
        <dbReference type="SAM" id="MobiDB-lite"/>
    </source>
</evidence>
<dbReference type="Pfam" id="PF03872">
    <property type="entry name" value="RseA_N"/>
    <property type="match status" value="1"/>
</dbReference>
<comment type="similarity">
    <text evidence="2">Belongs to the RseA family.</text>
</comment>
<feature type="compositionally biased region" description="Low complexity" evidence="7">
    <location>
        <begin position="173"/>
        <end position="185"/>
    </location>
</feature>
<dbReference type="Proteomes" id="UP000557193">
    <property type="component" value="Unassembled WGS sequence"/>
</dbReference>
<dbReference type="InterPro" id="IPR005572">
    <property type="entry name" value="Anti-sigma_E_RseA_N"/>
</dbReference>
<keyword evidence="6" id="KW-0472">Membrane</keyword>
<evidence type="ECO:0000256" key="1">
    <source>
        <dbReference type="ARBA" id="ARBA00004162"/>
    </source>
</evidence>
<dbReference type="InterPro" id="IPR005573">
    <property type="entry name" value="Anti-sigma_E_RseA_C"/>
</dbReference>
<dbReference type="CDD" id="cd16328">
    <property type="entry name" value="RseA_N"/>
    <property type="match status" value="1"/>
</dbReference>
<evidence type="ECO:0000313" key="11">
    <source>
        <dbReference type="Proteomes" id="UP000557193"/>
    </source>
</evidence>
<name>A0A7X0BUM0_9PSED</name>
<dbReference type="AlphaFoldDB" id="A0A7X0BUM0"/>
<evidence type="ECO:0000256" key="5">
    <source>
        <dbReference type="ARBA" id="ARBA00022989"/>
    </source>
</evidence>
<dbReference type="InterPro" id="IPR052383">
    <property type="entry name" value="Anti-sigma-E_RseA-like"/>
</dbReference>
<dbReference type="Gene3D" id="1.10.10.880">
    <property type="entry name" value="Anti sigma-E protein RseA, N-terminal domain"/>
    <property type="match status" value="1"/>
</dbReference>
<evidence type="ECO:0000256" key="2">
    <source>
        <dbReference type="ARBA" id="ARBA00005837"/>
    </source>
</evidence>
<dbReference type="SUPFAM" id="SSF89069">
    <property type="entry name" value="N-terminal, cytoplasmic domain of anti-sigmaE factor RseA"/>
    <property type="match status" value="1"/>
</dbReference>
<gene>
    <name evidence="10" type="ORF">HNP49_002303</name>
</gene>
<keyword evidence="3" id="KW-1003">Cell membrane</keyword>
<dbReference type="GO" id="GO:0016989">
    <property type="term" value="F:sigma factor antagonist activity"/>
    <property type="evidence" value="ECO:0007669"/>
    <property type="project" value="InterPro"/>
</dbReference>
<keyword evidence="11" id="KW-1185">Reference proteome</keyword>
<reference evidence="10 11" key="1">
    <citation type="submission" date="2020-08" db="EMBL/GenBank/DDBJ databases">
        <title>Functional genomics of gut bacteria from endangered species of beetles.</title>
        <authorList>
            <person name="Carlos-Shanley C."/>
        </authorList>
    </citation>
    <scope>NUCLEOTIDE SEQUENCE [LARGE SCALE GENOMIC DNA]</scope>
    <source>
        <strain evidence="10 11">S00202</strain>
    </source>
</reference>
<feature type="domain" description="Anti sigma-E protein RseA C-terminal" evidence="9">
    <location>
        <begin position="124"/>
        <end position="177"/>
    </location>
</feature>
<comment type="caution">
    <text evidence="10">The sequence shown here is derived from an EMBL/GenBank/DDBJ whole genome shotgun (WGS) entry which is preliminary data.</text>
</comment>
<dbReference type="EMBL" id="JACHLL010000003">
    <property type="protein sequence ID" value="MBB6342135.1"/>
    <property type="molecule type" value="Genomic_DNA"/>
</dbReference>
<evidence type="ECO:0000259" key="8">
    <source>
        <dbReference type="Pfam" id="PF03872"/>
    </source>
</evidence>
<feature type="domain" description="Anti sigma-E protein RseA N-terminal" evidence="8">
    <location>
        <begin position="7"/>
        <end position="80"/>
    </location>
</feature>
<dbReference type="PANTHER" id="PTHR38104">
    <property type="match status" value="1"/>
</dbReference>
<sequence length="198" mass="20796">MSREALQESLSALMDNEADELEVRRILAAEAGGELHASWSRYQLARAALHREAVLPNFSVAAAVSAALAHEPALGITPAPQASRWTSGWARLAVAASVTVAVLGGVRLYNQDELAGAQLAQQTAPLQVTQPQTQGPAILAGYSESPQLAPRSAAAPGNDSAWLRQRYPHYLQQHAQQGGSAAADGTLPYARGASVDGR</sequence>
<organism evidence="10 11">
    <name type="scientific">Pseudomonas fluvialis</name>
    <dbReference type="NCBI Taxonomy" id="1793966"/>
    <lineage>
        <taxon>Bacteria</taxon>
        <taxon>Pseudomonadati</taxon>
        <taxon>Pseudomonadota</taxon>
        <taxon>Gammaproteobacteria</taxon>
        <taxon>Pseudomonadales</taxon>
        <taxon>Pseudomonadaceae</taxon>
        <taxon>Pseudomonas</taxon>
    </lineage>
</organism>
<feature type="region of interest" description="Disordered" evidence="7">
    <location>
        <begin position="173"/>
        <end position="198"/>
    </location>
</feature>
<evidence type="ECO:0000256" key="6">
    <source>
        <dbReference type="ARBA" id="ARBA00023136"/>
    </source>
</evidence>
<dbReference type="RefSeq" id="WP_184683385.1">
    <property type="nucleotide sequence ID" value="NZ_JACHLL010000003.1"/>
</dbReference>
<dbReference type="Pfam" id="PF03873">
    <property type="entry name" value="RseA_C"/>
    <property type="match status" value="1"/>
</dbReference>
<evidence type="ECO:0000313" key="10">
    <source>
        <dbReference type="EMBL" id="MBB6342135.1"/>
    </source>
</evidence>
<proteinExistence type="inferred from homology"/>
<dbReference type="GO" id="GO:0005886">
    <property type="term" value="C:plasma membrane"/>
    <property type="evidence" value="ECO:0007669"/>
    <property type="project" value="UniProtKB-SubCell"/>
</dbReference>
<protein>
    <submittedName>
        <fullName evidence="10">Sigma-E factor negative regulatory protein RseA</fullName>
    </submittedName>
</protein>
<evidence type="ECO:0000256" key="3">
    <source>
        <dbReference type="ARBA" id="ARBA00022475"/>
    </source>
</evidence>
<evidence type="ECO:0000259" key="9">
    <source>
        <dbReference type="Pfam" id="PF03873"/>
    </source>
</evidence>
<dbReference type="PANTHER" id="PTHR38104:SF1">
    <property type="entry name" value="ANTI-SIGMA-E FACTOR RSEA"/>
    <property type="match status" value="1"/>
</dbReference>
<keyword evidence="5" id="KW-1133">Transmembrane helix</keyword>
<evidence type="ECO:0000256" key="4">
    <source>
        <dbReference type="ARBA" id="ARBA00022692"/>
    </source>
</evidence>
<dbReference type="InterPro" id="IPR036147">
    <property type="entry name" value="Anti-sigma_E_RseA_N_sf"/>
</dbReference>
<keyword evidence="4" id="KW-0812">Transmembrane</keyword>